<dbReference type="InterPro" id="IPR011991">
    <property type="entry name" value="ArsR-like_HTH"/>
</dbReference>
<dbReference type="Pfam" id="PF12840">
    <property type="entry name" value="HTH_20"/>
    <property type="match status" value="1"/>
</dbReference>
<proteinExistence type="predicted"/>
<dbReference type="Gene3D" id="1.10.10.10">
    <property type="entry name" value="Winged helix-like DNA-binding domain superfamily/Winged helix DNA-binding domain"/>
    <property type="match status" value="1"/>
</dbReference>
<comment type="caution">
    <text evidence="2">The sequence shown here is derived from an EMBL/GenBank/DDBJ whole genome shotgun (WGS) entry which is preliminary data.</text>
</comment>
<gene>
    <name evidence="2" type="ORF">GCM10011335_41100</name>
</gene>
<dbReference type="PROSITE" id="PS50987">
    <property type="entry name" value="HTH_ARSR_2"/>
    <property type="match status" value="1"/>
</dbReference>
<evidence type="ECO:0000259" key="1">
    <source>
        <dbReference type="PROSITE" id="PS50987"/>
    </source>
</evidence>
<accession>A0A916Y7S7</accession>
<sequence length="303" mass="32136">MPADASRARLRDASVFAEVSAPDKPRGAAYSPGMIDLPTGNTIAETAFLMGDPARANMLAALMGGMALTAGELAAQAGVTPQTASGHLARLREGQLVAVERQGRHRYFRLASPDVAQALEGLMALSGRAAGSQPPRPRGPRDAAMRLARSCYDHLAGRLGVAIADALERRAFVHSYDGIGTVSDEGRRFLRDLGIDVDALSAAKRPLCRTCLDWSERRLHLSGKLGAALLERTVELGWLARVPKSRTLRISGAGERGFAETFRCEPVWLATAPQPISAIPGVGASSDLCKPIEAERQAALLPG</sequence>
<reference evidence="2" key="1">
    <citation type="journal article" date="2014" name="Int. J. Syst. Evol. Microbiol.">
        <title>Complete genome sequence of Corynebacterium casei LMG S-19264T (=DSM 44701T), isolated from a smear-ripened cheese.</title>
        <authorList>
            <consortium name="US DOE Joint Genome Institute (JGI-PGF)"/>
            <person name="Walter F."/>
            <person name="Albersmeier A."/>
            <person name="Kalinowski J."/>
            <person name="Ruckert C."/>
        </authorList>
    </citation>
    <scope>NUCLEOTIDE SEQUENCE</scope>
    <source>
        <strain evidence="2">CGMCC 1.15493</strain>
    </source>
</reference>
<evidence type="ECO:0000313" key="3">
    <source>
        <dbReference type="Proteomes" id="UP000613160"/>
    </source>
</evidence>
<dbReference type="NCBIfam" id="NF033788">
    <property type="entry name" value="HTH_metalloreg"/>
    <property type="match status" value="1"/>
</dbReference>
<protein>
    <recommendedName>
        <fullName evidence="1">HTH arsR-type domain-containing protein</fullName>
    </recommendedName>
</protein>
<dbReference type="SUPFAM" id="SSF46785">
    <property type="entry name" value="Winged helix' DNA-binding domain"/>
    <property type="match status" value="1"/>
</dbReference>
<dbReference type="InterPro" id="IPR036388">
    <property type="entry name" value="WH-like_DNA-bd_sf"/>
</dbReference>
<dbReference type="GO" id="GO:0032791">
    <property type="term" value="F:lead ion binding"/>
    <property type="evidence" value="ECO:0007669"/>
    <property type="project" value="TreeGrafter"/>
</dbReference>
<name>A0A916Y7S7_9HYPH</name>
<dbReference type="PANTHER" id="PTHR39168">
    <property type="entry name" value="TRANSCRIPTIONAL REGULATOR-RELATED"/>
    <property type="match status" value="1"/>
</dbReference>
<keyword evidence="3" id="KW-1185">Reference proteome</keyword>
<dbReference type="PANTHER" id="PTHR39168:SF1">
    <property type="entry name" value="TRANSCRIPTIONAL REGULATORY PROTEIN"/>
    <property type="match status" value="1"/>
</dbReference>
<dbReference type="GO" id="GO:0010288">
    <property type="term" value="P:response to lead ion"/>
    <property type="evidence" value="ECO:0007669"/>
    <property type="project" value="TreeGrafter"/>
</dbReference>
<dbReference type="EMBL" id="BMJJ01000011">
    <property type="protein sequence ID" value="GGD33871.1"/>
    <property type="molecule type" value="Genomic_DNA"/>
</dbReference>
<dbReference type="AlphaFoldDB" id="A0A916Y7S7"/>
<dbReference type="GO" id="GO:0003677">
    <property type="term" value="F:DNA binding"/>
    <property type="evidence" value="ECO:0007669"/>
    <property type="project" value="TreeGrafter"/>
</dbReference>
<dbReference type="GO" id="GO:0097063">
    <property type="term" value="F:cadmium ion sensor activity"/>
    <property type="evidence" value="ECO:0007669"/>
    <property type="project" value="TreeGrafter"/>
</dbReference>
<dbReference type="CDD" id="cd00090">
    <property type="entry name" value="HTH_ARSR"/>
    <property type="match status" value="1"/>
</dbReference>
<dbReference type="InterPro" id="IPR036390">
    <property type="entry name" value="WH_DNA-bd_sf"/>
</dbReference>
<organism evidence="2 3">
    <name type="scientific">Aureimonas glaciei</name>
    <dbReference type="NCBI Taxonomy" id="1776957"/>
    <lineage>
        <taxon>Bacteria</taxon>
        <taxon>Pseudomonadati</taxon>
        <taxon>Pseudomonadota</taxon>
        <taxon>Alphaproteobacteria</taxon>
        <taxon>Hyphomicrobiales</taxon>
        <taxon>Aurantimonadaceae</taxon>
        <taxon>Aureimonas</taxon>
    </lineage>
</organism>
<evidence type="ECO:0000313" key="2">
    <source>
        <dbReference type="EMBL" id="GGD33871.1"/>
    </source>
</evidence>
<dbReference type="SMART" id="SM00418">
    <property type="entry name" value="HTH_ARSR"/>
    <property type="match status" value="1"/>
</dbReference>
<dbReference type="Proteomes" id="UP000613160">
    <property type="component" value="Unassembled WGS sequence"/>
</dbReference>
<dbReference type="InterPro" id="IPR052543">
    <property type="entry name" value="HTH_Metal-responsive_Reg"/>
</dbReference>
<dbReference type="RefSeq" id="WP_308423858.1">
    <property type="nucleotide sequence ID" value="NZ_BMJJ01000011.1"/>
</dbReference>
<reference evidence="2" key="2">
    <citation type="submission" date="2020-09" db="EMBL/GenBank/DDBJ databases">
        <authorList>
            <person name="Sun Q."/>
            <person name="Zhou Y."/>
        </authorList>
    </citation>
    <scope>NUCLEOTIDE SEQUENCE</scope>
    <source>
        <strain evidence="2">CGMCC 1.15493</strain>
    </source>
</reference>
<dbReference type="InterPro" id="IPR001845">
    <property type="entry name" value="HTH_ArsR_DNA-bd_dom"/>
</dbReference>
<dbReference type="GO" id="GO:0046686">
    <property type="term" value="P:response to cadmium ion"/>
    <property type="evidence" value="ECO:0007669"/>
    <property type="project" value="TreeGrafter"/>
</dbReference>
<feature type="domain" description="HTH arsR-type" evidence="1">
    <location>
        <begin position="35"/>
        <end position="130"/>
    </location>
</feature>
<dbReference type="GO" id="GO:0003700">
    <property type="term" value="F:DNA-binding transcription factor activity"/>
    <property type="evidence" value="ECO:0007669"/>
    <property type="project" value="InterPro"/>
</dbReference>